<name>A0A4C1V5A7_EUMVA</name>
<keyword evidence="2" id="KW-1185">Reference proteome</keyword>
<dbReference type="AlphaFoldDB" id="A0A4C1V5A7"/>
<dbReference type="Proteomes" id="UP000299102">
    <property type="component" value="Unassembled WGS sequence"/>
</dbReference>
<accession>A0A4C1V5A7</accession>
<sequence length="161" mass="18498">MESQTVSPMGHRACILSNTSSSAREHVCRRRFAGLKINTAARQCDGYWQRHSRQLESIQGEILSVRRNSRPRRRVLSKARGPAENRLVSRGRFAFAHFPSATVLMRIIPDWPALYFILSDRAFAHRSPVCGPVALRERQMRHRFPHSVRPLPKSLLYVIGK</sequence>
<protein>
    <submittedName>
        <fullName evidence="1">Uncharacterized protein</fullName>
    </submittedName>
</protein>
<evidence type="ECO:0000313" key="2">
    <source>
        <dbReference type="Proteomes" id="UP000299102"/>
    </source>
</evidence>
<proteinExistence type="predicted"/>
<gene>
    <name evidence="1" type="ORF">EVAR_24885_1</name>
</gene>
<dbReference type="EMBL" id="BGZK01000282">
    <property type="protein sequence ID" value="GBP33971.1"/>
    <property type="molecule type" value="Genomic_DNA"/>
</dbReference>
<evidence type="ECO:0000313" key="1">
    <source>
        <dbReference type="EMBL" id="GBP33971.1"/>
    </source>
</evidence>
<organism evidence="1 2">
    <name type="scientific">Eumeta variegata</name>
    <name type="common">Bagworm moth</name>
    <name type="synonym">Eumeta japonica</name>
    <dbReference type="NCBI Taxonomy" id="151549"/>
    <lineage>
        <taxon>Eukaryota</taxon>
        <taxon>Metazoa</taxon>
        <taxon>Ecdysozoa</taxon>
        <taxon>Arthropoda</taxon>
        <taxon>Hexapoda</taxon>
        <taxon>Insecta</taxon>
        <taxon>Pterygota</taxon>
        <taxon>Neoptera</taxon>
        <taxon>Endopterygota</taxon>
        <taxon>Lepidoptera</taxon>
        <taxon>Glossata</taxon>
        <taxon>Ditrysia</taxon>
        <taxon>Tineoidea</taxon>
        <taxon>Psychidae</taxon>
        <taxon>Oiketicinae</taxon>
        <taxon>Eumeta</taxon>
    </lineage>
</organism>
<comment type="caution">
    <text evidence="1">The sequence shown here is derived from an EMBL/GenBank/DDBJ whole genome shotgun (WGS) entry which is preliminary data.</text>
</comment>
<reference evidence="1 2" key="1">
    <citation type="journal article" date="2019" name="Commun. Biol.">
        <title>The bagworm genome reveals a unique fibroin gene that provides high tensile strength.</title>
        <authorList>
            <person name="Kono N."/>
            <person name="Nakamura H."/>
            <person name="Ohtoshi R."/>
            <person name="Tomita M."/>
            <person name="Numata K."/>
            <person name="Arakawa K."/>
        </authorList>
    </citation>
    <scope>NUCLEOTIDE SEQUENCE [LARGE SCALE GENOMIC DNA]</scope>
</reference>